<proteinExistence type="predicted"/>
<reference evidence="1" key="1">
    <citation type="submission" date="2018-08" db="EMBL/GenBank/DDBJ databases">
        <title>Identification of Burkholderia cepacia strains that express a Burkholderia pseudomallei-like capsular polysaccharide.</title>
        <authorList>
            <person name="Burtnick M.N."/>
            <person name="Vongsouvath M."/>
            <person name="Newton P."/>
            <person name="Wuthiekanun V."/>
            <person name="Limmathurotsakul D."/>
            <person name="Brett P.J."/>
            <person name="Chantratita N."/>
            <person name="Dance D.A."/>
        </authorList>
    </citation>
    <scope>NUCLEOTIDE SEQUENCE</scope>
    <source>
        <strain evidence="1">SBXCC001</strain>
    </source>
</reference>
<accession>A0AAW9CXK4</accession>
<protein>
    <submittedName>
        <fullName evidence="1">Uncharacterized protein</fullName>
    </submittedName>
</protein>
<dbReference type="EMBL" id="QXCT01000002">
    <property type="protein sequence ID" value="MDW9255365.1"/>
    <property type="molecule type" value="Genomic_DNA"/>
</dbReference>
<gene>
    <name evidence="1" type="ORF">C7S16_0706</name>
</gene>
<evidence type="ECO:0000313" key="2">
    <source>
        <dbReference type="Proteomes" id="UP001272137"/>
    </source>
</evidence>
<evidence type="ECO:0000313" key="1">
    <source>
        <dbReference type="EMBL" id="MDW9255365.1"/>
    </source>
</evidence>
<name>A0AAW9CXK4_BURTH</name>
<dbReference type="Proteomes" id="UP001272137">
    <property type="component" value="Unassembled WGS sequence"/>
</dbReference>
<comment type="caution">
    <text evidence="1">The sequence shown here is derived from an EMBL/GenBank/DDBJ whole genome shotgun (WGS) entry which is preliminary data.</text>
</comment>
<dbReference type="AlphaFoldDB" id="A0AAW9CXK4"/>
<organism evidence="1 2">
    <name type="scientific">Burkholderia thailandensis</name>
    <dbReference type="NCBI Taxonomy" id="57975"/>
    <lineage>
        <taxon>Bacteria</taxon>
        <taxon>Pseudomonadati</taxon>
        <taxon>Pseudomonadota</taxon>
        <taxon>Betaproteobacteria</taxon>
        <taxon>Burkholderiales</taxon>
        <taxon>Burkholderiaceae</taxon>
        <taxon>Burkholderia</taxon>
        <taxon>pseudomallei group</taxon>
    </lineage>
</organism>
<sequence>MPPRMPRRYADAGIRVERRRLRARIGRHRLPEALRRAYRLVRVLRCSCDSPDQRLIVR</sequence>